<dbReference type="EMBL" id="PJKN01000002">
    <property type="protein sequence ID" value="PNC56663.1"/>
    <property type="molecule type" value="Genomic_DNA"/>
</dbReference>
<protein>
    <submittedName>
        <fullName evidence="2">Uncharacterized protein</fullName>
    </submittedName>
</protein>
<evidence type="ECO:0000256" key="1">
    <source>
        <dbReference type="SAM" id="MobiDB-lite"/>
    </source>
</evidence>
<reference evidence="2 3" key="1">
    <citation type="journal article" date="2017" name="BMC Genomics">
        <title>Genome sequencing of 39 Akkermansia muciniphila isolates reveals its population structure, genomic and functional diverisity, and global distribution in mammalian gut microbiotas.</title>
        <authorList>
            <person name="Guo X."/>
            <person name="Li S."/>
            <person name="Zhang J."/>
            <person name="Wu F."/>
            <person name="Li X."/>
            <person name="Wu D."/>
            <person name="Zhang M."/>
            <person name="Ou Z."/>
            <person name="Jie Z."/>
            <person name="Yan Q."/>
            <person name="Li P."/>
            <person name="Yi J."/>
            <person name="Peng Y."/>
        </authorList>
    </citation>
    <scope>NUCLEOTIDE SEQUENCE [LARGE SCALE GENOMIC DNA]</scope>
    <source>
        <strain evidence="2 3">GP43</strain>
    </source>
</reference>
<evidence type="ECO:0000313" key="2">
    <source>
        <dbReference type="EMBL" id="PNC56663.1"/>
    </source>
</evidence>
<feature type="region of interest" description="Disordered" evidence="1">
    <location>
        <begin position="1"/>
        <end position="63"/>
    </location>
</feature>
<dbReference type="AlphaFoldDB" id="A0AAP8NLQ6"/>
<gene>
    <name evidence="2" type="ORF">CXU09_03500</name>
</gene>
<organism evidence="2 3">
    <name type="scientific">Akkermansia muciniphila</name>
    <dbReference type="NCBI Taxonomy" id="239935"/>
    <lineage>
        <taxon>Bacteria</taxon>
        <taxon>Pseudomonadati</taxon>
        <taxon>Verrucomicrobiota</taxon>
        <taxon>Verrucomicrobiia</taxon>
        <taxon>Verrucomicrobiales</taxon>
        <taxon>Akkermansiaceae</taxon>
        <taxon>Akkermansia</taxon>
    </lineage>
</organism>
<accession>A0AAP8NLQ6</accession>
<comment type="caution">
    <text evidence="2">The sequence shown here is derived from an EMBL/GenBank/DDBJ whole genome shotgun (WGS) entry which is preliminary data.</text>
</comment>
<proteinExistence type="predicted"/>
<evidence type="ECO:0000313" key="3">
    <source>
        <dbReference type="Proteomes" id="UP000235914"/>
    </source>
</evidence>
<dbReference type="Proteomes" id="UP000235914">
    <property type="component" value="Unassembled WGS sequence"/>
</dbReference>
<name>A0AAP8NLQ6_9BACT</name>
<sequence length="63" mass="7053">MPLEGFLKIERKPGNSIGEANPETQRETFRSALPQLSFREEERKRRLSAWPQEGGPIGDSVAG</sequence>